<dbReference type="Gene3D" id="3.50.4.10">
    <property type="entry name" value="Hepatocyte Growth Factor"/>
    <property type="match status" value="3"/>
</dbReference>
<evidence type="ECO:0000259" key="2">
    <source>
        <dbReference type="PROSITE" id="PS51034"/>
    </source>
</evidence>
<dbReference type="PROSITE" id="PS51034">
    <property type="entry name" value="ZP_2"/>
    <property type="match status" value="1"/>
</dbReference>
<feature type="domain" description="Apple" evidence="1">
    <location>
        <begin position="248"/>
        <end position="327"/>
    </location>
</feature>
<dbReference type="WBParaSite" id="TCLT_0000865601-mRNA-1">
    <property type="protein sequence ID" value="TCLT_0000865601-mRNA-1"/>
    <property type="gene ID" value="TCLT_0000865601"/>
</dbReference>
<dbReference type="OrthoDB" id="5775605at2759"/>
<feature type="domain" description="ZP" evidence="2">
    <location>
        <begin position="400"/>
        <end position="692"/>
    </location>
</feature>
<dbReference type="Pfam" id="PF00024">
    <property type="entry name" value="PAN_1"/>
    <property type="match status" value="3"/>
</dbReference>
<dbReference type="AlphaFoldDB" id="A0A0N5D6J3"/>
<dbReference type="InterPro" id="IPR003609">
    <property type="entry name" value="Pan_app"/>
</dbReference>
<gene>
    <name evidence="3" type="ORF">TCLT_LOCUS8645</name>
</gene>
<dbReference type="PROSITE" id="PS50948">
    <property type="entry name" value="PAN"/>
    <property type="match status" value="3"/>
</dbReference>
<evidence type="ECO:0000259" key="1">
    <source>
        <dbReference type="PROSITE" id="PS50948"/>
    </source>
</evidence>
<dbReference type="InterPro" id="IPR001507">
    <property type="entry name" value="ZP_dom"/>
</dbReference>
<dbReference type="CDD" id="cd01099">
    <property type="entry name" value="PAN_AP_HGF"/>
    <property type="match status" value="2"/>
</dbReference>
<dbReference type="GO" id="GO:0009653">
    <property type="term" value="P:anatomical structure morphogenesis"/>
    <property type="evidence" value="ECO:0007669"/>
    <property type="project" value="TreeGrafter"/>
</dbReference>
<dbReference type="SMART" id="SM00473">
    <property type="entry name" value="PAN_AP"/>
    <property type="match status" value="3"/>
</dbReference>
<evidence type="ECO:0000313" key="4">
    <source>
        <dbReference type="Proteomes" id="UP000276776"/>
    </source>
</evidence>
<sequence length="720" mass="81869">MKEGNCTLFEYDAMLLRCVLKNGTDDVMDDSKMHRKFDHNIALFQQLCLPDEQICPSPYAFERFPGFILLGIAKEVIKYASLEECLNICLSVKTRTEMECRSVMYYYDTGECILNSDNQVTSGTMLTNNTSNMRVDYFENYCLDVKCPSSSTMHWIKVSGFKINDKHNILMEHVTKEECCNYCRKNEVDGQIFPCKLYAYNEDRMTCYLTSKSGLANLPMSLPDDELIDNLKKYEYYEKICLQGSTRCQDSSFEHTSNHALLTEANKVIITTSVANCLDICLRSGKQCSSVMFFHSKDECVLNTISQDSNAQQLQYYPEVDYFDNVCDYKINMNLSLKSTVSEFSSSIHSKLNGTSGAQIVETQALYLSLNQNLFGNSEHEGLLLNNSNLKSMLETLETDCGAESIVINMQFDKPTNGAIFIKDHFATCHFEYVNSLYARMKIALVTLHQDNPPCPGYEINPSIWSFIVVVQKNDLGVPALMTDTDRIFNISCDYSNIHIAGSSEHDKMLSSDSSRDWSSSLASTDQVQLTVLRGDQPVSTAVMGEELEIKWTIMQDNENDVEMFVNRCIAERLDGIPPLPPSLTLISNGHALLLLINNLSFNYEYAYIFKYLVNYLISYIFQNLFQNGICIENKVRKSLMQHPIVHDDSGLSTKIKVFRFDGSHRVRILCSVDICAENCSPATCNNMDNGSILHFSKKKRQSLNYVAQKVHFPCTYLYT</sequence>
<dbReference type="SUPFAM" id="SSF57414">
    <property type="entry name" value="Hairpin loop containing domain-like"/>
    <property type="match status" value="3"/>
</dbReference>
<keyword evidence="4" id="KW-1185">Reference proteome</keyword>
<dbReference type="InterPro" id="IPR052774">
    <property type="entry name" value="Celegans_DevNeuronal_Protein"/>
</dbReference>
<dbReference type="PANTHER" id="PTHR47327:SF18">
    <property type="entry name" value="PAN DOMAIN PROTEIN"/>
    <property type="match status" value="1"/>
</dbReference>
<dbReference type="STRING" id="103827.A0A0N5D6J3"/>
<evidence type="ECO:0000313" key="3">
    <source>
        <dbReference type="EMBL" id="VDN06221.1"/>
    </source>
</evidence>
<evidence type="ECO:0000313" key="5">
    <source>
        <dbReference type="WBParaSite" id="TCLT_0000865601-mRNA-1"/>
    </source>
</evidence>
<protein>
    <submittedName>
        <fullName evidence="5">Apple domain-containing protein</fullName>
    </submittedName>
</protein>
<proteinExistence type="predicted"/>
<reference evidence="5" key="1">
    <citation type="submission" date="2017-02" db="UniProtKB">
        <authorList>
            <consortium name="WormBaseParasite"/>
        </authorList>
    </citation>
    <scope>IDENTIFICATION</scope>
</reference>
<accession>A0A0N5D6J3</accession>
<feature type="domain" description="Apple" evidence="1">
    <location>
        <begin position="147"/>
        <end position="241"/>
    </location>
</feature>
<reference evidence="3 4" key="2">
    <citation type="submission" date="2018-11" db="EMBL/GenBank/DDBJ databases">
        <authorList>
            <consortium name="Pathogen Informatics"/>
        </authorList>
    </citation>
    <scope>NUCLEOTIDE SEQUENCE [LARGE SCALE GENOMIC DNA]</scope>
</reference>
<organism evidence="5">
    <name type="scientific">Thelazia callipaeda</name>
    <name type="common">Oriental eyeworm</name>
    <name type="synonym">Parasitic nematode</name>
    <dbReference type="NCBI Taxonomy" id="103827"/>
    <lineage>
        <taxon>Eukaryota</taxon>
        <taxon>Metazoa</taxon>
        <taxon>Ecdysozoa</taxon>
        <taxon>Nematoda</taxon>
        <taxon>Chromadorea</taxon>
        <taxon>Rhabditida</taxon>
        <taxon>Spirurina</taxon>
        <taxon>Spiruromorpha</taxon>
        <taxon>Thelazioidea</taxon>
        <taxon>Thelaziidae</taxon>
        <taxon>Thelazia</taxon>
    </lineage>
</organism>
<dbReference type="OMA" id="TGECILN"/>
<dbReference type="PANTHER" id="PTHR47327">
    <property type="entry name" value="FI18240P1-RELATED"/>
    <property type="match status" value="1"/>
</dbReference>
<name>A0A0N5D6J3_THECL</name>
<dbReference type="Proteomes" id="UP000276776">
    <property type="component" value="Unassembled WGS sequence"/>
</dbReference>
<feature type="domain" description="Apple" evidence="1">
    <location>
        <begin position="55"/>
        <end position="142"/>
    </location>
</feature>
<dbReference type="EMBL" id="UYYF01004662">
    <property type="protein sequence ID" value="VDN06221.1"/>
    <property type="molecule type" value="Genomic_DNA"/>
</dbReference>